<dbReference type="EMBL" id="FOWC01000013">
    <property type="protein sequence ID" value="SFQ48879.1"/>
    <property type="molecule type" value="Genomic_DNA"/>
</dbReference>
<dbReference type="InterPro" id="IPR002372">
    <property type="entry name" value="PQQ_rpt_dom"/>
</dbReference>
<dbReference type="PANTHER" id="PTHR34512:SF30">
    <property type="entry name" value="OUTER MEMBRANE PROTEIN ASSEMBLY FACTOR BAMB"/>
    <property type="match status" value="1"/>
</dbReference>
<sequence length="439" mass="45319">MRRTLITAACLGVLAATAACGGGSVPTLPTGQAGPAGQPPASSAEPEAVTADPPLAFDTGKGVSLPRTALQATMGGSVTSKFMTLRDRTGYLIAPESLSAVDVLTGREKWNTKIEGPAADPNAHQGPFVEQSGPRPPLVTDRLAVGAVPLRMPEQGTTPGYVALAVIAVNPETGAKAWQTNAKVADDQYGITGDRSVTQVVAATDKAVVASFAQSDHTLTVALDPATGKQLWERKDYVAGSLNGEVVVGVDSTVAENSSMVQATALDVATGQQKWVAAAKSSAVEILPADPAMVVLKATEYSSGHAFLKFLDASTGTEKFSVEGTRNLGPDSYGDCLYDEQSVLACTDSGVLTAYDAKAGTTLWSLPDQAANRVPPGGLTVAWHGALYGYTNGKQPIVLDAKTGKDLSTEVGFVPDWVSKYAAAGVDKDGSPKAYPVKK</sequence>
<dbReference type="SMART" id="SM00564">
    <property type="entry name" value="PQQ"/>
    <property type="match status" value="4"/>
</dbReference>
<dbReference type="PROSITE" id="PS51257">
    <property type="entry name" value="PROKAR_LIPOPROTEIN"/>
    <property type="match status" value="1"/>
</dbReference>
<evidence type="ECO:0000256" key="1">
    <source>
        <dbReference type="SAM" id="MobiDB-lite"/>
    </source>
</evidence>
<dbReference type="PANTHER" id="PTHR34512">
    <property type="entry name" value="CELL SURFACE PROTEIN"/>
    <property type="match status" value="1"/>
</dbReference>
<feature type="domain" description="Pyrrolo-quinoline quinone repeat" evidence="3">
    <location>
        <begin position="166"/>
        <end position="405"/>
    </location>
</feature>
<organism evidence="4 5">
    <name type="scientific">Amycolatopsis rubida</name>
    <dbReference type="NCBI Taxonomy" id="112413"/>
    <lineage>
        <taxon>Bacteria</taxon>
        <taxon>Bacillati</taxon>
        <taxon>Actinomycetota</taxon>
        <taxon>Actinomycetes</taxon>
        <taxon>Pseudonocardiales</taxon>
        <taxon>Pseudonocardiaceae</taxon>
        <taxon>Amycolatopsis</taxon>
    </lineage>
</organism>
<dbReference type="Proteomes" id="UP000199137">
    <property type="component" value="Unassembled WGS sequence"/>
</dbReference>
<evidence type="ECO:0000313" key="4">
    <source>
        <dbReference type="EMBL" id="SFQ48879.1"/>
    </source>
</evidence>
<evidence type="ECO:0000313" key="5">
    <source>
        <dbReference type="Proteomes" id="UP000199137"/>
    </source>
</evidence>
<feature type="region of interest" description="Disordered" evidence="1">
    <location>
        <begin position="30"/>
        <end position="62"/>
    </location>
</feature>
<evidence type="ECO:0000256" key="2">
    <source>
        <dbReference type="SAM" id="SignalP"/>
    </source>
</evidence>
<dbReference type="AlphaFoldDB" id="A0A1I5YXC5"/>
<feature type="chain" id="PRO_5011567443" evidence="2">
    <location>
        <begin position="19"/>
        <end position="439"/>
    </location>
</feature>
<evidence type="ECO:0000259" key="3">
    <source>
        <dbReference type="Pfam" id="PF13360"/>
    </source>
</evidence>
<dbReference type="SUPFAM" id="SSF50998">
    <property type="entry name" value="Quinoprotein alcohol dehydrogenase-like"/>
    <property type="match status" value="1"/>
</dbReference>
<dbReference type="Gene3D" id="2.130.10.10">
    <property type="entry name" value="YVTN repeat-like/Quinoprotein amine dehydrogenase"/>
    <property type="match status" value="1"/>
</dbReference>
<feature type="compositionally biased region" description="Low complexity" evidence="1">
    <location>
        <begin position="32"/>
        <end position="48"/>
    </location>
</feature>
<accession>A0A1I5YXC5</accession>
<dbReference type="STRING" id="112413.SAMN05421854_113100"/>
<dbReference type="InterPro" id="IPR018391">
    <property type="entry name" value="PQQ_b-propeller_rpt"/>
</dbReference>
<gene>
    <name evidence="4" type="ORF">SAMN05421854_113100</name>
</gene>
<name>A0A1I5YXC5_9PSEU</name>
<reference evidence="4 5" key="1">
    <citation type="submission" date="2016-10" db="EMBL/GenBank/DDBJ databases">
        <authorList>
            <person name="de Groot N.N."/>
        </authorList>
    </citation>
    <scope>NUCLEOTIDE SEQUENCE [LARGE SCALE GENOMIC DNA]</scope>
    <source>
        <strain evidence="4 5">DSM 44637</strain>
    </source>
</reference>
<dbReference type="Pfam" id="PF13360">
    <property type="entry name" value="PQQ_2"/>
    <property type="match status" value="1"/>
</dbReference>
<keyword evidence="2" id="KW-0732">Signal</keyword>
<dbReference type="InterPro" id="IPR015943">
    <property type="entry name" value="WD40/YVTN_repeat-like_dom_sf"/>
</dbReference>
<dbReference type="InterPro" id="IPR011047">
    <property type="entry name" value="Quinoprotein_ADH-like_sf"/>
</dbReference>
<proteinExistence type="predicted"/>
<feature type="signal peptide" evidence="2">
    <location>
        <begin position="1"/>
        <end position="18"/>
    </location>
</feature>
<feature type="region of interest" description="Disordered" evidence="1">
    <location>
        <begin position="116"/>
        <end position="136"/>
    </location>
</feature>
<protein>
    <submittedName>
        <fullName evidence="4">PQQ-like domain-containing protein</fullName>
    </submittedName>
</protein>